<dbReference type="RefSeq" id="WP_018347400.1">
    <property type="nucleotide sequence ID" value="NZ_JTJO01000094.1"/>
</dbReference>
<evidence type="ECO:0000313" key="3">
    <source>
        <dbReference type="EMBL" id="STO38874.1"/>
    </source>
</evidence>
<dbReference type="PATRIC" id="fig|750.22.peg.2441"/>
<evidence type="ECO:0000313" key="2">
    <source>
        <dbReference type="EMBL" id="OBW94320.1"/>
    </source>
</evidence>
<dbReference type="SUPFAM" id="SSF55729">
    <property type="entry name" value="Acyl-CoA N-acyltransferases (Nat)"/>
    <property type="match status" value="1"/>
</dbReference>
<dbReference type="OrthoDB" id="5355033at2"/>
<sequence length="149" mass="17239">MLQLRAYITSDCEKLIKLFYQTVHTVNAKDYTKEQLTAWAPDNINSLEWNESFLKNYTIVAIDNDEIVGFGDIDKTGYLDRLFVHKDHQRKGIASAICNELEQSIKNMKITTATSITAKAFFKQRGYRIVKKQEVIRRGVGLINFLMEK</sequence>
<dbReference type="Gene3D" id="3.40.630.30">
    <property type="match status" value="1"/>
</dbReference>
<name>A0A1A7NXK7_9PAST</name>
<dbReference type="GO" id="GO:0016747">
    <property type="term" value="F:acyltransferase activity, transferring groups other than amino-acyl groups"/>
    <property type="evidence" value="ECO:0007669"/>
    <property type="project" value="InterPro"/>
</dbReference>
<dbReference type="InterPro" id="IPR016181">
    <property type="entry name" value="Acyl_CoA_acyltransferase"/>
</dbReference>
<dbReference type="InterPro" id="IPR052564">
    <property type="entry name" value="N-acetyltrans/Recomb-assoc"/>
</dbReference>
<evidence type="ECO:0000313" key="4">
    <source>
        <dbReference type="Proteomes" id="UP000092643"/>
    </source>
</evidence>
<dbReference type="InterPro" id="IPR000182">
    <property type="entry name" value="GNAT_dom"/>
</dbReference>
<accession>A0A1A7NXK7</accession>
<reference evidence="2 4" key="1">
    <citation type="submission" date="2014-11" db="EMBL/GenBank/DDBJ databases">
        <title>Pan-genome of Gallibacterium spp.</title>
        <authorList>
            <person name="Kudirkiene E."/>
            <person name="Bojesen A.M."/>
        </authorList>
    </citation>
    <scope>NUCLEOTIDE SEQUENCE [LARGE SCALE GENOMIC DNA]</scope>
    <source>
        <strain evidence="2 4">F 279</strain>
    </source>
</reference>
<dbReference type="PROSITE" id="PS51186">
    <property type="entry name" value="GNAT"/>
    <property type="match status" value="1"/>
</dbReference>
<reference evidence="3 5" key="2">
    <citation type="submission" date="2018-06" db="EMBL/GenBank/DDBJ databases">
        <authorList>
            <consortium name="Pathogen Informatics"/>
            <person name="Doyle S."/>
        </authorList>
    </citation>
    <scope>NUCLEOTIDE SEQUENCE [LARGE SCALE GENOMIC DNA]</scope>
    <source>
        <strain evidence="3 5">NCTC11413</strain>
    </source>
</reference>
<dbReference type="Pfam" id="PF13673">
    <property type="entry name" value="Acetyltransf_10"/>
    <property type="match status" value="1"/>
</dbReference>
<dbReference type="AlphaFoldDB" id="A0A1A7NXK7"/>
<gene>
    <name evidence="3" type="ORF">NCTC11413_02023</name>
    <name evidence="2" type="ORF">QV03_11935</name>
</gene>
<dbReference type="CDD" id="cd04301">
    <property type="entry name" value="NAT_SF"/>
    <property type="match status" value="1"/>
</dbReference>
<dbReference type="PANTHER" id="PTHR43451:SF1">
    <property type="entry name" value="ACETYLTRANSFERASE"/>
    <property type="match status" value="1"/>
</dbReference>
<organism evidence="2 4">
    <name type="scientific">Gallibacterium anatis</name>
    <dbReference type="NCBI Taxonomy" id="750"/>
    <lineage>
        <taxon>Bacteria</taxon>
        <taxon>Pseudomonadati</taxon>
        <taxon>Pseudomonadota</taxon>
        <taxon>Gammaproteobacteria</taxon>
        <taxon>Pasteurellales</taxon>
        <taxon>Pasteurellaceae</taxon>
        <taxon>Gallibacterium</taxon>
    </lineage>
</organism>
<dbReference type="Proteomes" id="UP000254232">
    <property type="component" value="Unassembled WGS sequence"/>
</dbReference>
<dbReference type="EMBL" id="UGGZ01000001">
    <property type="protein sequence ID" value="STO38874.1"/>
    <property type="molecule type" value="Genomic_DNA"/>
</dbReference>
<keyword evidence="3" id="KW-0012">Acyltransferase</keyword>
<dbReference type="Proteomes" id="UP000092643">
    <property type="component" value="Unassembled WGS sequence"/>
</dbReference>
<dbReference type="PANTHER" id="PTHR43451">
    <property type="entry name" value="ACETYLTRANSFERASE (GNAT) FAMILY PROTEIN"/>
    <property type="match status" value="1"/>
</dbReference>
<feature type="domain" description="N-acetyltransferase" evidence="1">
    <location>
        <begin position="2"/>
        <end position="149"/>
    </location>
</feature>
<proteinExistence type="predicted"/>
<protein>
    <submittedName>
        <fullName evidence="2">Acetyltransferase</fullName>
    </submittedName>
    <submittedName>
        <fullName evidence="3">Putative acyltransferase</fullName>
    </submittedName>
</protein>
<dbReference type="GeneID" id="77264730"/>
<evidence type="ECO:0000313" key="5">
    <source>
        <dbReference type="Proteomes" id="UP000254232"/>
    </source>
</evidence>
<evidence type="ECO:0000259" key="1">
    <source>
        <dbReference type="PROSITE" id="PS51186"/>
    </source>
</evidence>
<keyword evidence="2" id="KW-0808">Transferase</keyword>
<dbReference type="EMBL" id="JTJO01000094">
    <property type="protein sequence ID" value="OBW94320.1"/>
    <property type="molecule type" value="Genomic_DNA"/>
</dbReference>